<dbReference type="AlphaFoldDB" id="A0A8E0TSJ9"/>
<protein>
    <submittedName>
        <fullName evidence="1">Uncharacterized protein</fullName>
    </submittedName>
</protein>
<accession>A0A8E0TSJ9</accession>
<comment type="caution">
    <text evidence="1">The sequence shown here is derived from an EMBL/GenBank/DDBJ whole genome shotgun (WGS) entry which is preliminary data.</text>
</comment>
<organism evidence="1 2">
    <name type="scientific">Brevundimonas abyssalis TAR-001</name>
    <dbReference type="NCBI Taxonomy" id="1391729"/>
    <lineage>
        <taxon>Bacteria</taxon>
        <taxon>Pseudomonadati</taxon>
        <taxon>Pseudomonadota</taxon>
        <taxon>Alphaproteobacteria</taxon>
        <taxon>Caulobacterales</taxon>
        <taxon>Caulobacteraceae</taxon>
        <taxon>Brevundimonas</taxon>
    </lineage>
</organism>
<name>A0A8E0TSJ9_9CAUL</name>
<reference evidence="2" key="1">
    <citation type="journal article" date="2013" name="Genome Announc.">
        <title>Draft Genome Sequence of the Dimorphic Prosthecate Bacterium Brevundimonas abyssalis TAR-001T.</title>
        <authorList>
            <person name="Tsubouchi T."/>
            <person name="Nishi S."/>
            <person name="Usui K."/>
            <person name="Shimane Y."/>
            <person name="Takaki Y."/>
            <person name="Maruyama T."/>
            <person name="Hatada Y."/>
        </authorList>
    </citation>
    <scope>NUCLEOTIDE SEQUENCE [LARGE SCALE GENOMIC DNA]</scope>
    <source>
        <strain evidence="2">TAR-001</strain>
    </source>
</reference>
<gene>
    <name evidence="1" type="ORF">MBEBAB_1646</name>
</gene>
<proteinExistence type="predicted"/>
<sequence>MAEGVGRLRGAAAKRAEAALARVPATPEPLDEAHARARFAARLAGRMTAAAGPAAGEA</sequence>
<evidence type="ECO:0000313" key="1">
    <source>
        <dbReference type="EMBL" id="GAD59396.1"/>
    </source>
</evidence>
<dbReference type="EMBL" id="BATC01000025">
    <property type="protein sequence ID" value="GAD59396.1"/>
    <property type="molecule type" value="Genomic_DNA"/>
</dbReference>
<dbReference type="Proteomes" id="UP000016569">
    <property type="component" value="Unassembled WGS sequence"/>
</dbReference>
<evidence type="ECO:0000313" key="2">
    <source>
        <dbReference type="Proteomes" id="UP000016569"/>
    </source>
</evidence>
<keyword evidence="2" id="KW-1185">Reference proteome</keyword>